<dbReference type="STRING" id="1302272.FC96_GL001083"/>
<organism evidence="1 2">
    <name type="scientific">Secundilactobacillus kimchicus JCM 15530</name>
    <dbReference type="NCBI Taxonomy" id="1302272"/>
    <lineage>
        <taxon>Bacteria</taxon>
        <taxon>Bacillati</taxon>
        <taxon>Bacillota</taxon>
        <taxon>Bacilli</taxon>
        <taxon>Lactobacillales</taxon>
        <taxon>Lactobacillaceae</taxon>
        <taxon>Secundilactobacillus</taxon>
    </lineage>
</organism>
<evidence type="ECO:0000313" key="2">
    <source>
        <dbReference type="Proteomes" id="UP000050911"/>
    </source>
</evidence>
<dbReference type="InterPro" id="IPR059218">
    <property type="entry name" value="LBP_cg2779-like"/>
</dbReference>
<dbReference type="OrthoDB" id="2246554at2"/>
<reference evidence="1 2" key="1">
    <citation type="journal article" date="2015" name="Genome Announc.">
        <title>Expanding the biotechnology potential of lactobacilli through comparative genomics of 213 strains and associated genera.</title>
        <authorList>
            <person name="Sun Z."/>
            <person name="Harris H.M."/>
            <person name="McCann A."/>
            <person name="Guo C."/>
            <person name="Argimon S."/>
            <person name="Zhang W."/>
            <person name="Yang X."/>
            <person name="Jeffery I.B."/>
            <person name="Cooney J.C."/>
            <person name="Kagawa T.F."/>
            <person name="Liu W."/>
            <person name="Song Y."/>
            <person name="Salvetti E."/>
            <person name="Wrobel A."/>
            <person name="Rasinkangas P."/>
            <person name="Parkhill J."/>
            <person name="Rea M.C."/>
            <person name="O'Sullivan O."/>
            <person name="Ritari J."/>
            <person name="Douillard F.P."/>
            <person name="Paul Ross R."/>
            <person name="Yang R."/>
            <person name="Briner A.E."/>
            <person name="Felis G.E."/>
            <person name="de Vos W.M."/>
            <person name="Barrangou R."/>
            <person name="Klaenhammer T.R."/>
            <person name="Caufield P.W."/>
            <person name="Cui Y."/>
            <person name="Zhang H."/>
            <person name="O'Toole P.W."/>
        </authorList>
    </citation>
    <scope>NUCLEOTIDE SEQUENCE [LARGE SCALE GENOMIC DNA]</scope>
    <source>
        <strain evidence="1 2">JCM 15530</strain>
    </source>
</reference>
<dbReference type="EMBL" id="AZCX01000002">
    <property type="protein sequence ID" value="KRK48764.1"/>
    <property type="molecule type" value="Genomic_DNA"/>
</dbReference>
<dbReference type="NCBIfam" id="NF040507">
    <property type="entry name" value="LBP_cg2779_fam"/>
    <property type="match status" value="1"/>
</dbReference>
<name>A0A0R1HQK2_9LACO</name>
<evidence type="ECO:0000313" key="1">
    <source>
        <dbReference type="EMBL" id="KRK48764.1"/>
    </source>
</evidence>
<keyword evidence="2" id="KW-1185">Reference proteome</keyword>
<gene>
    <name evidence="1" type="ORF">FC96_GL001083</name>
</gene>
<dbReference type="RefSeq" id="WP_054659236.1">
    <property type="nucleotide sequence ID" value="NZ_AZCX01000002.1"/>
</dbReference>
<comment type="caution">
    <text evidence="1">The sequence shown here is derived from an EMBL/GenBank/DDBJ whole genome shotgun (WGS) entry which is preliminary data.</text>
</comment>
<sequence>MEEEVSGIAEEIIQYQKKHEMTDGDLALNIHTTIEKLHDIKSMEYQPTPEEVAQLRKFIG</sequence>
<dbReference type="Proteomes" id="UP000050911">
    <property type="component" value="Unassembled WGS sequence"/>
</dbReference>
<proteinExistence type="predicted"/>
<protein>
    <submittedName>
        <fullName evidence="1">Uncharacterized protein</fullName>
    </submittedName>
</protein>
<dbReference type="PATRIC" id="fig|1302272.5.peg.1089"/>
<dbReference type="AlphaFoldDB" id="A0A0R1HQK2"/>
<accession>A0A0R1HQK2</accession>